<dbReference type="PANTHER" id="PTHR43179">
    <property type="entry name" value="RHAMNOSYLTRANSFERASE WBBL"/>
    <property type="match status" value="1"/>
</dbReference>
<proteinExistence type="predicted"/>
<sequence>MEFTRYLKYLSYDKIWKAMRYYRFYGTTEFVRMFRDKFENSIPLDYEKWYKKNRKKREKIEVSESIAFNILIKNDYKYKEELLDTTVSSILRQRYKNFDILYADDDDLKKKIKGQYCLIVETGDILGKDFLMEVADFLQKNPIKAVYTDNDHYKIKDNKMHHLNPYFKIAYSPDLLNCTNYIQNSIVLRTDLLMEIIDDCGHIPESYELNLRIFEKEGMKEVGHLPNMIYHSYIRYIDEKAEIKALEEHFKRIGKNVNVKPSDYKGFYNIKYEIEGNPLVSIIIPNKDHPDMLEKCLSSIRKSTYENIEIIIVENNSEKKQTFDYYKRIKDREKIRLIRWKKAFNYSAINNYAVRKSRGEYLIFLNNDVELITKDWIERLLGHAQKEKSGAVGARLYYPDNTIQHDGVIMTKAGVAGHAFQGYEKDEATYLNKAIFTSNVSAVTAACLMVSRKKFNEVKGFEEKLAVAFNDVDFCLKLVKAGYFNICEPSVEGFHYESKTRGLDISFKDRNRFLHETIFMEDRWMDYIKDGDPYYNKNLSLKNWDHRLGGYV</sequence>
<dbReference type="Proteomes" id="UP000198838">
    <property type="component" value="Unassembled WGS sequence"/>
</dbReference>
<keyword evidence="2" id="KW-0808">Transferase</keyword>
<protein>
    <submittedName>
        <fullName evidence="2">Glycosyltransferase, GT2 family</fullName>
    </submittedName>
</protein>
<feature type="domain" description="Glycosyltransferase 2-like" evidence="1">
    <location>
        <begin position="281"/>
        <end position="456"/>
    </location>
</feature>
<evidence type="ECO:0000313" key="3">
    <source>
        <dbReference type="Proteomes" id="UP000198838"/>
    </source>
</evidence>
<name>A0A1I0YJ38_9FIRM</name>
<dbReference type="InterPro" id="IPR001173">
    <property type="entry name" value="Glyco_trans_2-like"/>
</dbReference>
<dbReference type="Gene3D" id="3.90.550.10">
    <property type="entry name" value="Spore Coat Polysaccharide Biosynthesis Protein SpsA, Chain A"/>
    <property type="match status" value="2"/>
</dbReference>
<reference evidence="2 3" key="1">
    <citation type="submission" date="2016-10" db="EMBL/GenBank/DDBJ databases">
        <authorList>
            <person name="de Groot N.N."/>
        </authorList>
    </citation>
    <scope>NUCLEOTIDE SEQUENCE [LARGE SCALE GENOMIC DNA]</scope>
    <source>
        <strain evidence="2 3">DSM 5522</strain>
    </source>
</reference>
<dbReference type="GO" id="GO:0016740">
    <property type="term" value="F:transferase activity"/>
    <property type="evidence" value="ECO:0007669"/>
    <property type="project" value="UniProtKB-KW"/>
</dbReference>
<dbReference type="Pfam" id="PF00535">
    <property type="entry name" value="Glycos_transf_2"/>
    <property type="match status" value="1"/>
</dbReference>
<organism evidence="2 3">
    <name type="scientific">Acetitomaculum ruminis DSM 5522</name>
    <dbReference type="NCBI Taxonomy" id="1120918"/>
    <lineage>
        <taxon>Bacteria</taxon>
        <taxon>Bacillati</taxon>
        <taxon>Bacillota</taxon>
        <taxon>Clostridia</taxon>
        <taxon>Lachnospirales</taxon>
        <taxon>Lachnospiraceae</taxon>
        <taxon>Acetitomaculum</taxon>
    </lineage>
</organism>
<dbReference type="RefSeq" id="WP_092872473.1">
    <property type="nucleotide sequence ID" value="NZ_FOJY01000010.1"/>
</dbReference>
<accession>A0A1I0YJ38</accession>
<keyword evidence="3" id="KW-1185">Reference proteome</keyword>
<dbReference type="AlphaFoldDB" id="A0A1I0YJ38"/>
<evidence type="ECO:0000313" key="2">
    <source>
        <dbReference type="EMBL" id="SFB13192.1"/>
    </source>
</evidence>
<gene>
    <name evidence="2" type="ORF">SAMN05216249_11046</name>
</gene>
<dbReference type="CDD" id="cd04186">
    <property type="entry name" value="GT_2_like_c"/>
    <property type="match status" value="1"/>
</dbReference>
<dbReference type="PANTHER" id="PTHR43179:SF7">
    <property type="entry name" value="RHAMNOSYLTRANSFERASE WBBL"/>
    <property type="match status" value="1"/>
</dbReference>
<dbReference type="InterPro" id="IPR029044">
    <property type="entry name" value="Nucleotide-diphossugar_trans"/>
</dbReference>
<dbReference type="SUPFAM" id="SSF53448">
    <property type="entry name" value="Nucleotide-diphospho-sugar transferases"/>
    <property type="match status" value="2"/>
</dbReference>
<dbReference type="OrthoDB" id="9179784at2"/>
<dbReference type="STRING" id="1120918.SAMN05216249_11046"/>
<evidence type="ECO:0000259" key="1">
    <source>
        <dbReference type="Pfam" id="PF00535"/>
    </source>
</evidence>
<dbReference type="EMBL" id="FOJY01000010">
    <property type="protein sequence ID" value="SFB13192.1"/>
    <property type="molecule type" value="Genomic_DNA"/>
</dbReference>